<reference evidence="1 2" key="1">
    <citation type="submission" date="2015-04" db="EMBL/GenBank/DDBJ databases">
        <authorList>
            <person name="Syromyatnikov M.Y."/>
            <person name="Popov V.N."/>
        </authorList>
    </citation>
    <scope>NUCLEOTIDE SEQUENCE [LARGE SCALE GENOMIC DNA]</scope>
</reference>
<organism evidence="1 2">
    <name type="scientific">Clunio marinus</name>
    <dbReference type="NCBI Taxonomy" id="568069"/>
    <lineage>
        <taxon>Eukaryota</taxon>
        <taxon>Metazoa</taxon>
        <taxon>Ecdysozoa</taxon>
        <taxon>Arthropoda</taxon>
        <taxon>Hexapoda</taxon>
        <taxon>Insecta</taxon>
        <taxon>Pterygota</taxon>
        <taxon>Neoptera</taxon>
        <taxon>Endopterygota</taxon>
        <taxon>Diptera</taxon>
        <taxon>Nematocera</taxon>
        <taxon>Chironomoidea</taxon>
        <taxon>Chironomidae</taxon>
        <taxon>Clunio</taxon>
    </lineage>
</organism>
<dbReference type="EMBL" id="CVRI01000047">
    <property type="protein sequence ID" value="CRK98278.1"/>
    <property type="molecule type" value="Genomic_DNA"/>
</dbReference>
<accession>A0A1J1IGW1</accession>
<dbReference type="Proteomes" id="UP000183832">
    <property type="component" value="Unassembled WGS sequence"/>
</dbReference>
<sequence>MAGISGYSNDRILDNFLSFSFKKPRKNLCQAAQLIIMLFTGTLPIRNTENLCFKNDKNFSFHDVEKLIYMISKPAGAFALFENCFGLRKSEIYFEFLFFFMQKYEIY</sequence>
<gene>
    <name evidence="1" type="ORF">CLUMA_CG011640</name>
</gene>
<evidence type="ECO:0000313" key="2">
    <source>
        <dbReference type="Proteomes" id="UP000183832"/>
    </source>
</evidence>
<protein>
    <submittedName>
        <fullName evidence="1">CLUMA_CG011640, isoform A</fullName>
    </submittedName>
</protein>
<evidence type="ECO:0000313" key="1">
    <source>
        <dbReference type="EMBL" id="CRK98278.1"/>
    </source>
</evidence>
<name>A0A1J1IGW1_9DIPT</name>
<keyword evidence="2" id="KW-1185">Reference proteome</keyword>
<proteinExistence type="predicted"/>
<dbReference type="AlphaFoldDB" id="A0A1J1IGW1"/>